<protein>
    <submittedName>
        <fullName evidence="1">Uncharacterized protein</fullName>
    </submittedName>
</protein>
<organism evidence="1 2">
    <name type="scientific">Pseudomonas palleroniana</name>
    <dbReference type="NCBI Taxonomy" id="191390"/>
    <lineage>
        <taxon>Bacteria</taxon>
        <taxon>Pseudomonadati</taxon>
        <taxon>Pseudomonadota</taxon>
        <taxon>Gammaproteobacteria</taxon>
        <taxon>Pseudomonadales</taxon>
        <taxon>Pseudomonadaceae</taxon>
        <taxon>Pseudomonas</taxon>
    </lineage>
</organism>
<proteinExistence type="predicted"/>
<sequence length="72" mass="8215">MLMLLSEAEGNAEHGVIRQSHSDPARPEPLYPEVLLCRVWEILKVPDEYRAKQERPKAVTLVPKVLGSRIRP</sequence>
<accession>A0A2L1J5R3</accession>
<dbReference type="EMBL" id="CP025494">
    <property type="protein sequence ID" value="AVE03813.1"/>
    <property type="molecule type" value="Genomic_DNA"/>
</dbReference>
<evidence type="ECO:0000313" key="2">
    <source>
        <dbReference type="Proteomes" id="UP000237830"/>
    </source>
</evidence>
<evidence type="ECO:0000313" key="1">
    <source>
        <dbReference type="EMBL" id="AVE03813.1"/>
    </source>
</evidence>
<dbReference type="Proteomes" id="UP000237830">
    <property type="component" value="Chromosome"/>
</dbReference>
<gene>
    <name evidence="1" type="ORF">CYL20_04365</name>
</gene>
<name>A0A2L1J5R3_9PSED</name>
<reference evidence="1 2" key="1">
    <citation type="submission" date="2017-12" db="EMBL/GenBank/DDBJ databases">
        <title>Genome sequence of Pseudomonas palleroniana MAB3.</title>
        <authorList>
            <person name="Nascimento F.X."/>
        </authorList>
    </citation>
    <scope>NUCLEOTIDE SEQUENCE [LARGE SCALE GENOMIC DNA]</scope>
    <source>
        <strain evidence="1 2">MAB3</strain>
    </source>
</reference>
<dbReference type="AlphaFoldDB" id="A0A2L1J5R3"/>